<feature type="chain" id="PRO_5035230469" description="DUF4360 domain-containing protein" evidence="1">
    <location>
        <begin position="26"/>
        <end position="208"/>
    </location>
</feature>
<dbReference type="RefSeq" id="WP_189168630.1">
    <property type="nucleotide sequence ID" value="NZ_BMQB01000001.1"/>
</dbReference>
<dbReference type="PANTHER" id="PTHR38847">
    <property type="match status" value="1"/>
</dbReference>
<dbReference type="Proteomes" id="UP000649739">
    <property type="component" value="Unassembled WGS sequence"/>
</dbReference>
<dbReference type="EMBL" id="BMQB01000001">
    <property type="protein sequence ID" value="GGJ80791.1"/>
    <property type="molecule type" value="Genomic_DNA"/>
</dbReference>
<dbReference type="Pfam" id="PF14273">
    <property type="entry name" value="DUF4360"/>
    <property type="match status" value="1"/>
</dbReference>
<name>A0A8J3B7M1_9ACTN</name>
<reference evidence="2" key="1">
    <citation type="journal article" date="2014" name="Int. J. Syst. Evol. Microbiol.">
        <title>Complete genome sequence of Corynebacterium casei LMG S-19264T (=DSM 44701T), isolated from a smear-ripened cheese.</title>
        <authorList>
            <consortium name="US DOE Joint Genome Institute (JGI-PGF)"/>
            <person name="Walter F."/>
            <person name="Albersmeier A."/>
            <person name="Kalinowski J."/>
            <person name="Ruckert C."/>
        </authorList>
    </citation>
    <scope>NUCLEOTIDE SEQUENCE</scope>
    <source>
        <strain evidence="2">JCM 3090</strain>
    </source>
</reference>
<evidence type="ECO:0008006" key="4">
    <source>
        <dbReference type="Google" id="ProtNLM"/>
    </source>
</evidence>
<comment type="caution">
    <text evidence="2">The sequence shown here is derived from an EMBL/GenBank/DDBJ whole genome shotgun (WGS) entry which is preliminary data.</text>
</comment>
<organism evidence="2 3">
    <name type="scientific">Pilimelia anulata</name>
    <dbReference type="NCBI Taxonomy" id="53371"/>
    <lineage>
        <taxon>Bacteria</taxon>
        <taxon>Bacillati</taxon>
        <taxon>Actinomycetota</taxon>
        <taxon>Actinomycetes</taxon>
        <taxon>Micromonosporales</taxon>
        <taxon>Micromonosporaceae</taxon>
        <taxon>Pilimelia</taxon>
    </lineage>
</organism>
<feature type="signal peptide" evidence="1">
    <location>
        <begin position="1"/>
        <end position="25"/>
    </location>
</feature>
<evidence type="ECO:0000313" key="3">
    <source>
        <dbReference type="Proteomes" id="UP000649739"/>
    </source>
</evidence>
<sequence>MRLATRIAAAALAGLAAVPGGPAAAGPPDDPATDPVRVRLVTVAGSGCPRGSAYVAPQPDDAGITVSFGGFRAATPPDPDLKACTLVLEVTPPAGYRARIGEVTYRGDARLTGGHVTFKAKYQWAGGDTVVHPGWSRRGWFNDRWQVTQHPDRGQWSDCGTDRLNLTQSLRADGAGVNRIGMTRPDEDWALRIDWRLDSCNRPDGGDR</sequence>
<dbReference type="PANTHER" id="PTHR38847:SF1">
    <property type="entry name" value="PSEUDOURIDINE SYNTHASE RSUA_RLUA-LIKE DOMAIN-CONTAINING PROTEIN"/>
    <property type="match status" value="1"/>
</dbReference>
<keyword evidence="1" id="KW-0732">Signal</keyword>
<protein>
    <recommendedName>
        <fullName evidence="4">DUF4360 domain-containing protein</fullName>
    </recommendedName>
</protein>
<dbReference type="InterPro" id="IPR025649">
    <property type="entry name" value="DUF4360"/>
</dbReference>
<dbReference type="AlphaFoldDB" id="A0A8J3B7M1"/>
<accession>A0A8J3B7M1</accession>
<keyword evidence="3" id="KW-1185">Reference proteome</keyword>
<proteinExistence type="predicted"/>
<evidence type="ECO:0000256" key="1">
    <source>
        <dbReference type="SAM" id="SignalP"/>
    </source>
</evidence>
<evidence type="ECO:0000313" key="2">
    <source>
        <dbReference type="EMBL" id="GGJ80791.1"/>
    </source>
</evidence>
<reference evidence="2" key="2">
    <citation type="submission" date="2020-09" db="EMBL/GenBank/DDBJ databases">
        <authorList>
            <person name="Sun Q."/>
            <person name="Ohkuma M."/>
        </authorList>
    </citation>
    <scope>NUCLEOTIDE SEQUENCE</scope>
    <source>
        <strain evidence="2">JCM 3090</strain>
    </source>
</reference>
<gene>
    <name evidence="2" type="ORF">GCM10010123_08370</name>
</gene>